<feature type="region of interest" description="Disordered" evidence="1">
    <location>
        <begin position="1"/>
        <end position="27"/>
    </location>
</feature>
<evidence type="ECO:0000313" key="3">
    <source>
        <dbReference type="Proteomes" id="UP001189429"/>
    </source>
</evidence>
<evidence type="ECO:0008006" key="4">
    <source>
        <dbReference type="Google" id="ProtNLM"/>
    </source>
</evidence>
<reference evidence="2" key="1">
    <citation type="submission" date="2023-10" db="EMBL/GenBank/DDBJ databases">
        <authorList>
            <person name="Chen Y."/>
            <person name="Shah S."/>
            <person name="Dougan E. K."/>
            <person name="Thang M."/>
            <person name="Chan C."/>
        </authorList>
    </citation>
    <scope>NUCLEOTIDE SEQUENCE [LARGE SCALE GENOMIC DNA]</scope>
</reference>
<feature type="compositionally biased region" description="Basic and acidic residues" evidence="1">
    <location>
        <begin position="1"/>
        <end position="10"/>
    </location>
</feature>
<comment type="caution">
    <text evidence="2">The sequence shown here is derived from an EMBL/GenBank/DDBJ whole genome shotgun (WGS) entry which is preliminary data.</text>
</comment>
<protein>
    <recommendedName>
        <fullName evidence="4">ISXO2-like transposase domain-containing protein</fullName>
    </recommendedName>
</protein>
<gene>
    <name evidence="2" type="ORF">PCOR1329_LOCUS56968</name>
</gene>
<keyword evidence="3" id="KW-1185">Reference proteome</keyword>
<organism evidence="2 3">
    <name type="scientific">Prorocentrum cordatum</name>
    <dbReference type="NCBI Taxonomy" id="2364126"/>
    <lineage>
        <taxon>Eukaryota</taxon>
        <taxon>Sar</taxon>
        <taxon>Alveolata</taxon>
        <taxon>Dinophyceae</taxon>
        <taxon>Prorocentrales</taxon>
        <taxon>Prorocentraceae</taxon>
        <taxon>Prorocentrum</taxon>
    </lineage>
</organism>
<proteinExistence type="predicted"/>
<accession>A0ABN9VH63</accession>
<evidence type="ECO:0000256" key="1">
    <source>
        <dbReference type="SAM" id="MobiDB-lite"/>
    </source>
</evidence>
<sequence length="346" mass="39739">MKMKRGDAPKTRAPKSVPYVRHGALTRKSRRDREQWARCLKDIVNRPLRTIINLLKKDGVLPERHGVACPHCQRSTLGPLKDFGAKGGGWAHMCKGRDCKRRVLPHAFHPIFRVGTGKSHAGLGDQAAILFCAVSGCTQTTVRYLLKKNHKLAESIYKSLYDARAKYVRQEEKNIRFGEDVEWPGVEADEVDVAKGEGPIRKRDWAPLAKKWLKQRKVILHTDGARSYKLRVDGVVHDWVVHMKKRVKVNGKYAWVKPAFTKVRYHDIADNGCSNKKKRIWVKCGTQIIDRVWGGLRRHLGPNRKVNSRALANKVRSFQWCYWNKGEDLWAQTGNMLTALFQQQHE</sequence>
<evidence type="ECO:0000313" key="2">
    <source>
        <dbReference type="EMBL" id="CAK0871009.1"/>
    </source>
</evidence>
<dbReference type="EMBL" id="CAUYUJ010017026">
    <property type="protein sequence ID" value="CAK0871009.1"/>
    <property type="molecule type" value="Genomic_DNA"/>
</dbReference>
<name>A0ABN9VH63_9DINO</name>
<dbReference type="Proteomes" id="UP001189429">
    <property type="component" value="Unassembled WGS sequence"/>
</dbReference>